<proteinExistence type="predicted"/>
<evidence type="ECO:0000313" key="1">
    <source>
        <dbReference type="EMBL" id="GAA2352113.1"/>
    </source>
</evidence>
<gene>
    <name evidence="1" type="ORF">GCM10009854_32540</name>
</gene>
<protein>
    <submittedName>
        <fullName evidence="1">Uncharacterized protein</fullName>
    </submittedName>
</protein>
<evidence type="ECO:0000313" key="2">
    <source>
        <dbReference type="Proteomes" id="UP001501218"/>
    </source>
</evidence>
<sequence length="73" mass="7239">MSNHPSLLAPAAGAGGREPVQAVVLLAPPPDGLGRARVVRAEVCPAVSPTRAEWPSPAPVAVGDPSLVVALTA</sequence>
<name>A0ABN3GI70_9PSEU</name>
<organism evidence="1 2">
    <name type="scientific">Saccharopolyspora halophila</name>
    <dbReference type="NCBI Taxonomy" id="405551"/>
    <lineage>
        <taxon>Bacteria</taxon>
        <taxon>Bacillati</taxon>
        <taxon>Actinomycetota</taxon>
        <taxon>Actinomycetes</taxon>
        <taxon>Pseudonocardiales</taxon>
        <taxon>Pseudonocardiaceae</taxon>
        <taxon>Saccharopolyspora</taxon>
    </lineage>
</organism>
<keyword evidence="2" id="KW-1185">Reference proteome</keyword>
<dbReference type="EMBL" id="BAAARA010000010">
    <property type="protein sequence ID" value="GAA2352113.1"/>
    <property type="molecule type" value="Genomic_DNA"/>
</dbReference>
<reference evidence="1 2" key="1">
    <citation type="journal article" date="2019" name="Int. J. Syst. Evol. Microbiol.">
        <title>The Global Catalogue of Microorganisms (GCM) 10K type strain sequencing project: providing services to taxonomists for standard genome sequencing and annotation.</title>
        <authorList>
            <consortium name="The Broad Institute Genomics Platform"/>
            <consortium name="The Broad Institute Genome Sequencing Center for Infectious Disease"/>
            <person name="Wu L."/>
            <person name="Ma J."/>
        </authorList>
    </citation>
    <scope>NUCLEOTIDE SEQUENCE [LARGE SCALE GENOMIC DNA]</scope>
    <source>
        <strain evidence="1 2">JCM 16221</strain>
    </source>
</reference>
<accession>A0ABN3GI70</accession>
<comment type="caution">
    <text evidence="1">The sequence shown here is derived from an EMBL/GenBank/DDBJ whole genome shotgun (WGS) entry which is preliminary data.</text>
</comment>
<dbReference type="Proteomes" id="UP001501218">
    <property type="component" value="Unassembled WGS sequence"/>
</dbReference>